<comment type="caution">
    <text evidence="1">The sequence shown here is derived from an EMBL/GenBank/DDBJ whole genome shotgun (WGS) entry which is preliminary data.</text>
</comment>
<organism evidence="1 2">
    <name type="scientific">Acaulospora colombiana</name>
    <dbReference type="NCBI Taxonomy" id="27376"/>
    <lineage>
        <taxon>Eukaryota</taxon>
        <taxon>Fungi</taxon>
        <taxon>Fungi incertae sedis</taxon>
        <taxon>Mucoromycota</taxon>
        <taxon>Glomeromycotina</taxon>
        <taxon>Glomeromycetes</taxon>
        <taxon>Diversisporales</taxon>
        <taxon>Acaulosporaceae</taxon>
        <taxon>Acaulospora</taxon>
    </lineage>
</organism>
<keyword evidence="2" id="KW-1185">Reference proteome</keyword>
<evidence type="ECO:0000313" key="1">
    <source>
        <dbReference type="EMBL" id="CAG8657006.1"/>
    </source>
</evidence>
<sequence length="404" mass="45542">NFTNAKDAEAGHKTEAVAPEGSKVPKKKLTTSLRELVQKKFVDISKKLKDPDTPPIQPGKNIWIVIRDNWKQFLGIGILTDILFALVVNKISEYRVNSALENGTRLKPKVLKMKHGTGKTTLTRMVATNVGKGVIYVDIPSDFENLGEAFGKAINLSFFEDVSITTLLMREFFSVMVYKKKNHKPPVIIYDNMSRIVKENAKILDILQDDAKDNADDREYIAVFVSSEGSVPRRMESRSAWSRADKPVMKIGDLSEKESMDYLVNKLKINSVEAKKLYELVGGRIVDLKSVADKFLAGQSLEAIKQQILTEVNKKFYYAKLLPDQARHEAGKHVIGALIDSKEIHTSVFRNFIGDEEFGEVLGANVFAYHPSRDTVTFQSQSVEYYIRENASIFGNTQEGKRKM</sequence>
<reference evidence="1" key="1">
    <citation type="submission" date="2021-06" db="EMBL/GenBank/DDBJ databases">
        <authorList>
            <person name="Kallberg Y."/>
            <person name="Tangrot J."/>
            <person name="Rosling A."/>
        </authorList>
    </citation>
    <scope>NUCLEOTIDE SEQUENCE</scope>
    <source>
        <strain evidence="1">CL356</strain>
    </source>
</reference>
<proteinExistence type="predicted"/>
<evidence type="ECO:0000313" key="2">
    <source>
        <dbReference type="Proteomes" id="UP000789525"/>
    </source>
</evidence>
<gene>
    <name evidence="1" type="ORF">ACOLOM_LOCUS8447</name>
</gene>
<name>A0ACA9NH29_9GLOM</name>
<protein>
    <submittedName>
        <fullName evidence="1">7705_t:CDS:1</fullName>
    </submittedName>
</protein>
<dbReference type="EMBL" id="CAJVPT010021811">
    <property type="protein sequence ID" value="CAG8657006.1"/>
    <property type="molecule type" value="Genomic_DNA"/>
</dbReference>
<feature type="non-terminal residue" evidence="1">
    <location>
        <position position="1"/>
    </location>
</feature>
<dbReference type="Proteomes" id="UP000789525">
    <property type="component" value="Unassembled WGS sequence"/>
</dbReference>
<accession>A0ACA9NH29</accession>